<dbReference type="OrthoDB" id="1465834at2"/>
<dbReference type="Pfam" id="PF13181">
    <property type="entry name" value="TPR_8"/>
    <property type="match status" value="2"/>
</dbReference>
<dbReference type="Pfam" id="PF13432">
    <property type="entry name" value="TPR_16"/>
    <property type="match status" value="1"/>
</dbReference>
<organism evidence="3 4">
    <name type="scientific">Hoylesella saccharolytica F0055</name>
    <dbReference type="NCBI Taxonomy" id="1127699"/>
    <lineage>
        <taxon>Bacteria</taxon>
        <taxon>Pseudomonadati</taxon>
        <taxon>Bacteroidota</taxon>
        <taxon>Bacteroidia</taxon>
        <taxon>Bacteroidales</taxon>
        <taxon>Prevotellaceae</taxon>
        <taxon>Hoylesella</taxon>
    </lineage>
</organism>
<keyword evidence="2" id="KW-0732">Signal</keyword>
<dbReference type="Gene3D" id="1.25.40.10">
    <property type="entry name" value="Tetratricopeptide repeat domain"/>
    <property type="match status" value="1"/>
</dbReference>
<feature type="repeat" description="TPR" evidence="1">
    <location>
        <begin position="390"/>
        <end position="423"/>
    </location>
</feature>
<dbReference type="RefSeq" id="WP_009163308.1">
    <property type="nucleotide sequence ID" value="NZ_KB291010.1"/>
</dbReference>
<name>L1N4W2_9BACT</name>
<gene>
    <name evidence="3" type="ORF">HMPREF9151_02003</name>
</gene>
<dbReference type="AlphaFoldDB" id="L1N4W2"/>
<dbReference type="Proteomes" id="UP000010433">
    <property type="component" value="Unassembled WGS sequence"/>
</dbReference>
<protein>
    <submittedName>
        <fullName evidence="3">Tetratricopeptide repeat protein</fullName>
    </submittedName>
</protein>
<proteinExistence type="predicted"/>
<dbReference type="InterPro" id="IPR011990">
    <property type="entry name" value="TPR-like_helical_dom_sf"/>
</dbReference>
<dbReference type="HOGENOM" id="CLU_505982_0_0_10"/>
<dbReference type="PROSITE" id="PS51257">
    <property type="entry name" value="PROKAR_LIPOPROTEIN"/>
    <property type="match status" value="1"/>
</dbReference>
<comment type="caution">
    <text evidence="3">The sequence shown here is derived from an EMBL/GenBank/DDBJ whole genome shotgun (WGS) entry which is preliminary data.</text>
</comment>
<feature type="signal peptide" evidence="2">
    <location>
        <begin position="1"/>
        <end position="28"/>
    </location>
</feature>
<keyword evidence="1" id="KW-0802">TPR repeat</keyword>
<evidence type="ECO:0000256" key="2">
    <source>
        <dbReference type="SAM" id="SignalP"/>
    </source>
</evidence>
<dbReference type="PATRIC" id="fig|1127699.3.peg.1837"/>
<evidence type="ECO:0000313" key="4">
    <source>
        <dbReference type="Proteomes" id="UP000010433"/>
    </source>
</evidence>
<dbReference type="SUPFAM" id="SSF48452">
    <property type="entry name" value="TPR-like"/>
    <property type="match status" value="1"/>
</dbReference>
<dbReference type="InterPro" id="IPR019734">
    <property type="entry name" value="TPR_rpt"/>
</dbReference>
<accession>L1N4W2</accession>
<dbReference type="STRING" id="1127699.HMPREF9151_02003"/>
<reference evidence="3 4" key="1">
    <citation type="submission" date="2012-05" db="EMBL/GenBank/DDBJ databases">
        <authorList>
            <person name="Weinstock G."/>
            <person name="Sodergren E."/>
            <person name="Lobos E.A."/>
            <person name="Fulton L."/>
            <person name="Fulton R."/>
            <person name="Courtney L."/>
            <person name="Fronick C."/>
            <person name="O'Laughlin M."/>
            <person name="Godfrey J."/>
            <person name="Wilson R.M."/>
            <person name="Miner T."/>
            <person name="Farmer C."/>
            <person name="Delehaunty K."/>
            <person name="Cordes M."/>
            <person name="Minx P."/>
            <person name="Tomlinson C."/>
            <person name="Chen J."/>
            <person name="Wollam A."/>
            <person name="Pepin K.H."/>
            <person name="Bhonagiri V."/>
            <person name="Zhang X."/>
            <person name="Suruliraj S."/>
            <person name="Warren W."/>
            <person name="Mitreva M."/>
            <person name="Mardis E.R."/>
            <person name="Wilson R.K."/>
        </authorList>
    </citation>
    <scope>NUCLEOTIDE SEQUENCE [LARGE SCALE GENOMIC DNA]</scope>
    <source>
        <strain evidence="3 4">F0055</strain>
    </source>
</reference>
<dbReference type="SMART" id="SM00028">
    <property type="entry name" value="TPR"/>
    <property type="match status" value="2"/>
</dbReference>
<dbReference type="EMBL" id="AMEP01000114">
    <property type="protein sequence ID" value="EKX98405.1"/>
    <property type="molecule type" value="Genomic_DNA"/>
</dbReference>
<evidence type="ECO:0000313" key="3">
    <source>
        <dbReference type="EMBL" id="EKX98405.1"/>
    </source>
</evidence>
<evidence type="ECO:0000256" key="1">
    <source>
        <dbReference type="PROSITE-ProRule" id="PRU00339"/>
    </source>
</evidence>
<feature type="chain" id="PRO_5003954205" evidence="2">
    <location>
        <begin position="29"/>
        <end position="558"/>
    </location>
</feature>
<sequence>MRKNLILTFSVISSLALTSCSKLGPLSADNFTVTPNPLEVTANQVPATIDARFPVKYMKKKAVVTIIPELRYGSGQVAVGERTTFQGEKVRGNDQTVPYKAGGRYSMKTSFGYVPEMLKSELYLTFDARKGKKRVNLPAVKVADGVVSTSQLYKRTMLNDGLCLAPDTFQRVKAQKQEANIKFLINQANLRKSELKNNSIGEFVRMLKKINNDREKLNLRNVEVSAYASPEGGFALNDKLANKRQNTGEEYVKGQLKQNNVQTNIDAHYTAQDWEGFQKLVQASNIQDKDVILRVLSMYKDPQEREQQIRNMSVGFRELATGILPELRRARLIINYEVVGRSDEQIQQQFAQDASKLSADEILYGATLTNNASEAMNYYRKATELYPNDYRAYNNLGMLAMQMGNDEQARTYFRNAVSVDANAAEPNANLGLLALKSGNLQEAESLIARGGSANDINKAVGTLNIAKGNYALAEQNLKGYDINTAALAKLLNRNYAGATATLKNVKHPDAMTDYLTAVVNARQGNTSAAAQALQSAVKKDPSLASYAANDLELAKVEK</sequence>
<dbReference type="PROSITE" id="PS50005">
    <property type="entry name" value="TPR"/>
    <property type="match status" value="1"/>
</dbReference>
<keyword evidence="4" id="KW-1185">Reference proteome</keyword>